<organism evidence="3">
    <name type="scientific">Fagus sylvatica</name>
    <name type="common">Beechnut</name>
    <dbReference type="NCBI Taxonomy" id="28930"/>
    <lineage>
        <taxon>Eukaryota</taxon>
        <taxon>Viridiplantae</taxon>
        <taxon>Streptophyta</taxon>
        <taxon>Embryophyta</taxon>
        <taxon>Tracheophyta</taxon>
        <taxon>Spermatophyta</taxon>
        <taxon>Magnoliopsida</taxon>
        <taxon>eudicotyledons</taxon>
        <taxon>Gunneridae</taxon>
        <taxon>Pentapetalae</taxon>
        <taxon>rosids</taxon>
        <taxon>fabids</taxon>
        <taxon>Fagales</taxon>
        <taxon>Fagaceae</taxon>
        <taxon>Fagus</taxon>
    </lineage>
</organism>
<protein>
    <recommendedName>
        <fullName evidence="2">Bet v I/Major latex protein domain-containing protein</fullName>
    </recommendedName>
</protein>
<dbReference type="InterPro" id="IPR023393">
    <property type="entry name" value="START-like_dom_sf"/>
</dbReference>
<dbReference type="SUPFAM" id="SSF55961">
    <property type="entry name" value="Bet v1-like"/>
    <property type="match status" value="1"/>
</dbReference>
<dbReference type="SMART" id="SM01037">
    <property type="entry name" value="Bet_v_1"/>
    <property type="match status" value="1"/>
</dbReference>
<dbReference type="InterPro" id="IPR052006">
    <property type="entry name" value="MLP-like"/>
</dbReference>
<dbReference type="AlphaFoldDB" id="A0A2N9FJB7"/>
<dbReference type="EMBL" id="OIVN01001189">
    <property type="protein sequence ID" value="SPC90917.1"/>
    <property type="molecule type" value="Genomic_DNA"/>
</dbReference>
<dbReference type="PANTHER" id="PTHR31338">
    <property type="entry name" value="POLYKETIDE CYCLASE/DEHYDRASE AND LIPID TRANSPORT SUPERFAMILY PROTEIN"/>
    <property type="match status" value="1"/>
</dbReference>
<comment type="similarity">
    <text evidence="1">Belongs to the MLP family.</text>
</comment>
<evidence type="ECO:0000259" key="2">
    <source>
        <dbReference type="SMART" id="SM01037"/>
    </source>
</evidence>
<dbReference type="InterPro" id="IPR000916">
    <property type="entry name" value="Bet_v_I/MLP"/>
</dbReference>
<gene>
    <name evidence="3" type="ORF">FSB_LOCUS18799</name>
</gene>
<dbReference type="GO" id="GO:0006952">
    <property type="term" value="P:defense response"/>
    <property type="evidence" value="ECO:0007669"/>
    <property type="project" value="InterPro"/>
</dbReference>
<accession>A0A2N9FJB7</accession>
<dbReference type="CDD" id="cd07816">
    <property type="entry name" value="Bet_v1-like"/>
    <property type="match status" value="1"/>
</dbReference>
<dbReference type="PANTHER" id="PTHR31338:SF16">
    <property type="entry name" value="POLYKETIDE CYCLASE_DEHYDRASE AND LIPID TRANSPORT SUPERFAMILY PROTEIN"/>
    <property type="match status" value="1"/>
</dbReference>
<dbReference type="Gene3D" id="3.30.530.20">
    <property type="match status" value="1"/>
</dbReference>
<evidence type="ECO:0000256" key="1">
    <source>
        <dbReference type="ARBA" id="ARBA00038242"/>
    </source>
</evidence>
<name>A0A2N9FJB7_FAGSY</name>
<evidence type="ECO:0000313" key="3">
    <source>
        <dbReference type="EMBL" id="SPC90917.1"/>
    </source>
</evidence>
<sequence length="131" mass="14713">MAQIAKIELQTEIKAPAEKFFNIFRSKAHIQPSICPNLIKDVQLLKGDWETVGSVKQWTYIAGNNIETVSETVEAIDNQNKSISFKVLDGTILDSFKNMKSSMQVSPKGDCSLVKWTIEYENANEDVSKSQ</sequence>
<dbReference type="Pfam" id="PF00407">
    <property type="entry name" value="Bet_v_1"/>
    <property type="match status" value="1"/>
</dbReference>
<feature type="domain" description="Bet v I/Major latex protein" evidence="2">
    <location>
        <begin position="2"/>
        <end position="129"/>
    </location>
</feature>
<reference evidence="3" key="1">
    <citation type="submission" date="2018-02" db="EMBL/GenBank/DDBJ databases">
        <authorList>
            <person name="Cohen D.B."/>
            <person name="Kent A.D."/>
        </authorList>
    </citation>
    <scope>NUCLEOTIDE SEQUENCE</scope>
</reference>
<proteinExistence type="inferred from homology"/>